<evidence type="ECO:0000313" key="8">
    <source>
        <dbReference type="Proteomes" id="UP001221302"/>
    </source>
</evidence>
<protein>
    <submittedName>
        <fullName evidence="7">Penicillin acylase family protein</fullName>
    </submittedName>
</protein>
<dbReference type="PANTHER" id="PTHR34218:SF4">
    <property type="entry name" value="ACYL-HOMOSERINE LACTONE ACYLASE QUIP"/>
    <property type="match status" value="1"/>
</dbReference>
<evidence type="ECO:0000313" key="7">
    <source>
        <dbReference type="EMBL" id="MDF1612860.1"/>
    </source>
</evidence>
<proteinExistence type="inferred from homology"/>
<feature type="binding site" evidence="5">
    <location>
        <position position="330"/>
    </location>
    <ligand>
        <name>Ca(2+)</name>
        <dbReference type="ChEBI" id="CHEBI:29108"/>
    </ligand>
</feature>
<dbReference type="Gene3D" id="1.10.439.10">
    <property type="entry name" value="Penicillin Amidohydrolase, domain 1"/>
    <property type="match status" value="1"/>
</dbReference>
<dbReference type="InterPro" id="IPR043147">
    <property type="entry name" value="Penicillin_amidase_A-knob"/>
</dbReference>
<comment type="cofactor">
    <cofactor evidence="5">
        <name>Ca(2+)</name>
        <dbReference type="ChEBI" id="CHEBI:29108"/>
    </cofactor>
    <text evidence="5">Binds 1 Ca(2+) ion per dimer.</text>
</comment>
<dbReference type="AlphaFoldDB" id="A0AAE3P250"/>
<evidence type="ECO:0000256" key="4">
    <source>
        <dbReference type="PIRSR" id="PIRSR001227-1"/>
    </source>
</evidence>
<feature type="binding site" evidence="5">
    <location>
        <position position="327"/>
    </location>
    <ligand>
        <name>Ca(2+)</name>
        <dbReference type="ChEBI" id="CHEBI:29108"/>
    </ligand>
</feature>
<dbReference type="CDD" id="cd03747">
    <property type="entry name" value="Ntn_PGA_like"/>
    <property type="match status" value="1"/>
</dbReference>
<dbReference type="InterPro" id="IPR029055">
    <property type="entry name" value="Ntn_hydrolases_N"/>
</dbReference>
<keyword evidence="8" id="KW-1185">Reference proteome</keyword>
<feature type="transmembrane region" description="Helical" evidence="6">
    <location>
        <begin position="7"/>
        <end position="30"/>
    </location>
</feature>
<dbReference type="InterPro" id="IPR014395">
    <property type="entry name" value="Pen/GL7ACA/AHL_acylase"/>
</dbReference>
<comment type="similarity">
    <text evidence="1">Belongs to the peptidase S45 family.</text>
</comment>
<dbReference type="RefSeq" id="WP_321536631.1">
    <property type="nucleotide sequence ID" value="NZ_JARGDL010000020.1"/>
</dbReference>
<organism evidence="7 8">
    <name type="scientific">Stygiobacter electus</name>
    <dbReference type="NCBI Taxonomy" id="3032292"/>
    <lineage>
        <taxon>Bacteria</taxon>
        <taxon>Pseudomonadati</taxon>
        <taxon>Ignavibacteriota</taxon>
        <taxon>Ignavibacteria</taxon>
        <taxon>Ignavibacteriales</taxon>
        <taxon>Melioribacteraceae</taxon>
        <taxon>Stygiobacter</taxon>
    </lineage>
</organism>
<name>A0AAE3P250_9BACT</name>
<dbReference type="InterPro" id="IPR023343">
    <property type="entry name" value="Penicillin_amidase_dom1"/>
</dbReference>
<sequence>MKSWKKIFIGISIVLVSVLIVGSIISYYMLKKSLPNYNDELKVSFIKNKIEIYRDENAIPLIEAANDEDVAFAIGYLHAQERLFQMDIARRAGEGRLSEIFGSKLIPIDKMFRTMEIYKIAKASFLKLNPLSQKVLIAYSKGVNEFIKNSKGKYQVEFDILGYDPELWKPEHSLIIAKLMGWELNISWWTDIVFSQFVQKFGEEKAKELIPHFPENAPTITPQQLKQVSSISSELVDVDRQYRKFVGFVGTHIGSNNWVVNSQKSVSGKPIIANDPHLAFSQPGKWYFVMIRSNNWNAEGFSLPGLPSIVIGKNQNIAWAMTNVMADDADFYIEKLDSSKTKYFLDGNWKELKIYKDTIKVKDSSNVVFEIKKTHRGPIVTDIHPYQKLFPKSEVEFPTMSMRWTGFEFSDEVYSSILLNKAKNWNDFNEALKYFTIPGQNFVYADKQNNIGYICAVRLPIRKNNSPTLIYDGTTSNSDWIGFVPFEQLPKLFNPSQNFIASANNKTIKDYPIHISNLWEPSSRIDRITELLLSKQKHSVEDFMKYQMDFVSPYAKEITKHILTAFQDVKIKDKNLQTAIELLNNWNFELNEFSQTPAIYSFFLKNFIQNVWGDELSNHLLREYIFVANVPYRKIIEILNDDSSFFDNVKTQVVETQNDIIRKSMADALSELEKKYGSNVENWQWGKIHKVEFKHMFSGQSSIIDKLVNVGPYSIGGDGTTIFNTEYSFSDLFDKETETQDLTKRKKFENYLGPSMRYIFDFAQPDYLYFILPTGQAGHFLSNNYKDMTNKWLKGSYIKLKLNENEFIKSSEYKLTLIPN</sequence>
<dbReference type="Pfam" id="PF01804">
    <property type="entry name" value="Penicil_amidase"/>
    <property type="match status" value="1"/>
</dbReference>
<dbReference type="Gene3D" id="3.60.20.10">
    <property type="entry name" value="Glutamine Phosphoribosylpyrophosphate, subunit 1, domain 1"/>
    <property type="match status" value="1"/>
</dbReference>
<dbReference type="SUPFAM" id="SSF56235">
    <property type="entry name" value="N-terminal nucleophile aminohydrolases (Ntn hydrolases)"/>
    <property type="match status" value="1"/>
</dbReference>
<dbReference type="GO" id="GO:0046872">
    <property type="term" value="F:metal ion binding"/>
    <property type="evidence" value="ECO:0007669"/>
    <property type="project" value="UniProtKB-KW"/>
</dbReference>
<evidence type="ECO:0000256" key="5">
    <source>
        <dbReference type="PIRSR" id="PIRSR001227-2"/>
    </source>
</evidence>
<keyword evidence="2" id="KW-0378">Hydrolase</keyword>
<keyword evidence="3" id="KW-0865">Zymogen</keyword>
<dbReference type="InterPro" id="IPR043146">
    <property type="entry name" value="Penicillin_amidase_N_B-knob"/>
</dbReference>
<dbReference type="PIRSF" id="PIRSF001227">
    <property type="entry name" value="Pen_acylase"/>
    <property type="match status" value="1"/>
</dbReference>
<accession>A0AAE3P250</accession>
<dbReference type="InterPro" id="IPR002692">
    <property type="entry name" value="S45"/>
</dbReference>
<dbReference type="Gene3D" id="2.30.120.10">
    <property type="match status" value="1"/>
</dbReference>
<dbReference type="EMBL" id="JARGDL010000020">
    <property type="protein sequence ID" value="MDF1612860.1"/>
    <property type="molecule type" value="Genomic_DNA"/>
</dbReference>
<dbReference type="Proteomes" id="UP001221302">
    <property type="component" value="Unassembled WGS sequence"/>
</dbReference>
<comment type="caution">
    <text evidence="7">The sequence shown here is derived from an EMBL/GenBank/DDBJ whole genome shotgun (WGS) entry which is preliminary data.</text>
</comment>
<keyword evidence="5" id="KW-0106">Calcium</keyword>
<evidence type="ECO:0000256" key="2">
    <source>
        <dbReference type="ARBA" id="ARBA00022801"/>
    </source>
</evidence>
<dbReference type="GO" id="GO:0017000">
    <property type="term" value="P:antibiotic biosynthetic process"/>
    <property type="evidence" value="ECO:0007669"/>
    <property type="project" value="InterPro"/>
</dbReference>
<dbReference type="PANTHER" id="PTHR34218">
    <property type="entry name" value="PEPTIDASE S45 PENICILLIN AMIDASE"/>
    <property type="match status" value="1"/>
</dbReference>
<keyword evidence="6" id="KW-0472">Membrane</keyword>
<dbReference type="Gene3D" id="1.10.1400.10">
    <property type="match status" value="1"/>
</dbReference>
<dbReference type="GO" id="GO:0016811">
    <property type="term" value="F:hydrolase activity, acting on carbon-nitrogen (but not peptide) bonds, in linear amides"/>
    <property type="evidence" value="ECO:0007669"/>
    <property type="project" value="InterPro"/>
</dbReference>
<reference evidence="7" key="1">
    <citation type="submission" date="2023-03" db="EMBL/GenBank/DDBJ databases">
        <title>Stygiobacter electus gen. nov., sp. nov., facultatively anaerobic thermotolerant bacterium of the class Ignavibacteria from a well of Yessentuki mineral water deposit.</title>
        <authorList>
            <person name="Podosokorskaya O.A."/>
            <person name="Elcheninov A.G."/>
            <person name="Petrova N.F."/>
            <person name="Zavarzina D.G."/>
            <person name="Kublanov I.V."/>
            <person name="Merkel A.Y."/>
        </authorList>
    </citation>
    <scope>NUCLEOTIDE SEQUENCE</scope>
    <source>
        <strain evidence="7">09-Me</strain>
    </source>
</reference>
<keyword evidence="5" id="KW-0479">Metal-binding</keyword>
<evidence type="ECO:0000256" key="6">
    <source>
        <dbReference type="SAM" id="Phobius"/>
    </source>
</evidence>
<evidence type="ECO:0000256" key="3">
    <source>
        <dbReference type="ARBA" id="ARBA00023145"/>
    </source>
</evidence>
<feature type="active site" description="Nucleophile" evidence="4">
    <location>
        <position position="255"/>
    </location>
</feature>
<evidence type="ECO:0000256" key="1">
    <source>
        <dbReference type="ARBA" id="ARBA00006586"/>
    </source>
</evidence>
<gene>
    <name evidence="7" type="ORF">P0M35_11915</name>
</gene>
<keyword evidence="6" id="KW-0812">Transmembrane</keyword>
<keyword evidence="6" id="KW-1133">Transmembrane helix</keyword>